<evidence type="ECO:0000256" key="10">
    <source>
        <dbReference type="PIRNR" id="PIRNR015761"/>
    </source>
</evidence>
<feature type="transmembrane region" description="Helical" evidence="11">
    <location>
        <begin position="233"/>
        <end position="255"/>
    </location>
</feature>
<evidence type="ECO:0000313" key="14">
    <source>
        <dbReference type="EMBL" id="MFH8132616.1"/>
    </source>
</evidence>
<dbReference type="InterPro" id="IPR024230">
    <property type="entry name" value="GspL_cyto_dom"/>
</dbReference>
<dbReference type="Pfam" id="PF12693">
    <property type="entry name" value="GspL_C"/>
    <property type="match status" value="1"/>
</dbReference>
<dbReference type="Pfam" id="PF05134">
    <property type="entry name" value="T2SSL"/>
    <property type="match status" value="1"/>
</dbReference>
<keyword evidence="15" id="KW-1185">Reference proteome</keyword>
<evidence type="ECO:0000256" key="5">
    <source>
        <dbReference type="ARBA" id="ARBA00022519"/>
    </source>
</evidence>
<evidence type="ECO:0000256" key="11">
    <source>
        <dbReference type="SAM" id="Phobius"/>
    </source>
</evidence>
<feature type="domain" description="GspL cytoplasmic actin-ATPase-like" evidence="12">
    <location>
        <begin position="6"/>
        <end position="192"/>
    </location>
</feature>
<feature type="domain" description="GspL periplasmic" evidence="13">
    <location>
        <begin position="236"/>
        <end position="342"/>
    </location>
</feature>
<dbReference type="RefSeq" id="WP_397210820.1">
    <property type="nucleotide sequence ID" value="NZ_JBGFSN010000001.1"/>
</dbReference>
<keyword evidence="5" id="KW-0997">Cell inner membrane</keyword>
<evidence type="ECO:0000256" key="1">
    <source>
        <dbReference type="ARBA" id="ARBA00004377"/>
    </source>
</evidence>
<keyword evidence="3 10" id="KW-0813">Transport</keyword>
<comment type="subcellular location">
    <subcellularLocation>
        <location evidence="1">Cell inner membrane</location>
        <topology evidence="1">Single-pass membrane protein</topology>
    </subcellularLocation>
</comment>
<organism evidence="14 15">
    <name type="scientific">Pantoea osteomyelitidis</name>
    <dbReference type="NCBI Taxonomy" id="3230026"/>
    <lineage>
        <taxon>Bacteria</taxon>
        <taxon>Pseudomonadati</taxon>
        <taxon>Pseudomonadota</taxon>
        <taxon>Gammaproteobacteria</taxon>
        <taxon>Enterobacterales</taxon>
        <taxon>Erwiniaceae</taxon>
        <taxon>Pantoea</taxon>
    </lineage>
</organism>
<evidence type="ECO:0000256" key="7">
    <source>
        <dbReference type="ARBA" id="ARBA00022927"/>
    </source>
</evidence>
<dbReference type="Gene3D" id="3.30.420.370">
    <property type="match status" value="1"/>
</dbReference>
<dbReference type="InterPro" id="IPR025691">
    <property type="entry name" value="GspL_pp_dom"/>
</dbReference>
<dbReference type="SUPFAM" id="SSF53067">
    <property type="entry name" value="Actin-like ATPase domain"/>
    <property type="match status" value="1"/>
</dbReference>
<keyword evidence="4" id="KW-1003">Cell membrane</keyword>
<comment type="caution">
    <text evidence="14">The sequence shown here is derived from an EMBL/GenBank/DDBJ whole genome shotgun (WGS) entry which is preliminary data.</text>
</comment>
<keyword evidence="7 10" id="KW-0653">Protein transport</keyword>
<protein>
    <recommendedName>
        <fullName evidence="10">Type II secretion system protein L</fullName>
        <shortName evidence="10">T2SS protein L</shortName>
    </recommendedName>
</protein>
<evidence type="ECO:0000259" key="13">
    <source>
        <dbReference type="Pfam" id="PF12693"/>
    </source>
</evidence>
<evidence type="ECO:0000256" key="2">
    <source>
        <dbReference type="ARBA" id="ARBA00005318"/>
    </source>
</evidence>
<dbReference type="CDD" id="cd24017">
    <property type="entry name" value="ASKHA_T2SSL_N"/>
    <property type="match status" value="1"/>
</dbReference>
<evidence type="ECO:0000259" key="12">
    <source>
        <dbReference type="Pfam" id="PF05134"/>
    </source>
</evidence>
<evidence type="ECO:0000256" key="9">
    <source>
        <dbReference type="ARBA" id="ARBA00023136"/>
    </source>
</evidence>
<evidence type="ECO:0000256" key="6">
    <source>
        <dbReference type="ARBA" id="ARBA00022692"/>
    </source>
</evidence>
<dbReference type="PIRSF" id="PIRSF015761">
    <property type="entry name" value="Protein_L"/>
    <property type="match status" value="1"/>
</dbReference>
<dbReference type="Proteomes" id="UP001611251">
    <property type="component" value="Unassembled WGS sequence"/>
</dbReference>
<evidence type="ECO:0000256" key="3">
    <source>
        <dbReference type="ARBA" id="ARBA00022448"/>
    </source>
</evidence>
<name>A0ABW7PQQ0_9GAMM</name>
<dbReference type="InterPro" id="IPR043129">
    <property type="entry name" value="ATPase_NBD"/>
</dbReference>
<dbReference type="Gene3D" id="3.30.420.380">
    <property type="match status" value="1"/>
</dbReference>
<comment type="function">
    <text evidence="10">Inner membrane component of the type II secretion system required for the energy-dependent secretion of extracellular factors such as proteases and toxins from the periplasm.</text>
</comment>
<keyword evidence="6 11" id="KW-0812">Transmembrane</keyword>
<keyword evidence="9 11" id="KW-0472">Membrane</keyword>
<dbReference type="NCBIfam" id="TIGR01709">
    <property type="entry name" value="typeII_sec_gspL"/>
    <property type="match status" value="1"/>
</dbReference>
<reference evidence="14 15" key="1">
    <citation type="submission" date="2024-08" db="EMBL/GenBank/DDBJ databases">
        <title>Pantoea ronii - a newly identified human opportunistic pathogen.</title>
        <authorList>
            <person name="Keidar-Friedman D."/>
            <person name="Sorek N."/>
            <person name="Leshin-Carmel D."/>
            <person name="Tsur A."/>
            <person name="Amsalem M."/>
            <person name="Tolkach D."/>
            <person name="Brosh-Nissimov T."/>
        </authorList>
    </citation>
    <scope>NUCLEOTIDE SEQUENCE [LARGE SCALE GENOMIC DNA]</scope>
    <source>
        <strain evidence="14 15">AA23256</strain>
    </source>
</reference>
<evidence type="ECO:0000256" key="8">
    <source>
        <dbReference type="ARBA" id="ARBA00022989"/>
    </source>
</evidence>
<accession>A0ABW7PQQ0</accession>
<gene>
    <name evidence="14" type="primary">gspL</name>
    <name evidence="14" type="ORF">ABU178_00230</name>
</gene>
<keyword evidence="8 11" id="KW-1133">Transmembrane helix</keyword>
<dbReference type="EMBL" id="JBGFSN010000001">
    <property type="protein sequence ID" value="MFH8132616.1"/>
    <property type="molecule type" value="Genomic_DNA"/>
</dbReference>
<evidence type="ECO:0000313" key="15">
    <source>
        <dbReference type="Proteomes" id="UP001611251"/>
    </source>
</evidence>
<sequence>MHAFLFVRPDSFLSSRLWWFTSQDMTPRVLEHPQQLNTLSGHPLAQRVCLLLPACEILCRRFTLPDKKLRDLSSTLTWMAEESVPEAQDLHWHVMQRNGKRLDAFAVPQAVLQRWLDLCSQAGLQVVRAVPDALLLDYHNNRITLAKLDENWLVRYGETEFAEVSPSLLPAFIQQLPAAEIISSDVIPDDIEMKYHVSCRSVWRMMASAPPRSHDNILTSFTANNNNEKKVNAFLIMAIAYSFIIFFASQLFSLYKLNEIATRTENQAQTLYQRYFPQSRLPHNLKYDFERKAKQQDPGFAQLIQAIDRIKQTSSGMSVTKLEYYSTPLSLRLHIKGDASAEAFITALKKETGLEIKQNQDGTADVIELYRRAR</sequence>
<evidence type="ECO:0000256" key="4">
    <source>
        <dbReference type="ARBA" id="ARBA00022475"/>
    </source>
</evidence>
<dbReference type="InterPro" id="IPR007812">
    <property type="entry name" value="T2SS_protein-GspL"/>
</dbReference>
<comment type="similarity">
    <text evidence="2 10">Belongs to the GSP L family.</text>
</comment>
<proteinExistence type="inferred from homology"/>